<reference evidence="2 3" key="1">
    <citation type="submission" date="2016-07" db="EMBL/GenBank/DDBJ databases">
        <title>Pervasive Adenine N6-methylation of Active Genes in Fungi.</title>
        <authorList>
            <consortium name="DOE Joint Genome Institute"/>
            <person name="Mondo S.J."/>
            <person name="Dannebaum R.O."/>
            <person name="Kuo R.C."/>
            <person name="Labutti K."/>
            <person name="Haridas S."/>
            <person name="Kuo A."/>
            <person name="Salamov A."/>
            <person name="Ahrendt S.R."/>
            <person name="Lipzen A."/>
            <person name="Sullivan W."/>
            <person name="Andreopoulos W.B."/>
            <person name="Clum A."/>
            <person name="Lindquist E."/>
            <person name="Daum C."/>
            <person name="Ramamoorthy G.K."/>
            <person name="Gryganskyi A."/>
            <person name="Culley D."/>
            <person name="Magnuson J.K."/>
            <person name="James T.Y."/>
            <person name="O'Malley M.A."/>
            <person name="Stajich J.E."/>
            <person name="Spatafora J.W."/>
            <person name="Visel A."/>
            <person name="Grigoriev I.V."/>
        </authorList>
    </citation>
    <scope>NUCLEOTIDE SEQUENCE [LARGE SCALE GENOMIC DNA]</scope>
    <source>
        <strain evidence="2 3">CBS 129021</strain>
    </source>
</reference>
<organism evidence="2 3">
    <name type="scientific">Pseudomassariella vexata</name>
    <dbReference type="NCBI Taxonomy" id="1141098"/>
    <lineage>
        <taxon>Eukaryota</taxon>
        <taxon>Fungi</taxon>
        <taxon>Dikarya</taxon>
        <taxon>Ascomycota</taxon>
        <taxon>Pezizomycotina</taxon>
        <taxon>Sordariomycetes</taxon>
        <taxon>Xylariomycetidae</taxon>
        <taxon>Amphisphaeriales</taxon>
        <taxon>Pseudomassariaceae</taxon>
        <taxon>Pseudomassariella</taxon>
    </lineage>
</organism>
<keyword evidence="3" id="KW-1185">Reference proteome</keyword>
<feature type="chain" id="PRO_5010991866" evidence="1">
    <location>
        <begin position="17"/>
        <end position="196"/>
    </location>
</feature>
<dbReference type="PANTHER" id="PTHR38123:SF6">
    <property type="entry name" value="CELL WALL SERINE-THREONINE-RICH GALACTOMANNOPROTEIN MP1 (AFU_ORTHOLOGUE AFUA_4G03240)"/>
    <property type="match status" value="1"/>
</dbReference>
<dbReference type="STRING" id="1141098.A0A1Y2D984"/>
<dbReference type="PANTHER" id="PTHR38123">
    <property type="entry name" value="CELL WALL SERINE-THREONINE-RICH GALACTOMANNOPROTEIN MP1 (AFU_ORTHOLOGUE AFUA_4G03240)"/>
    <property type="match status" value="1"/>
</dbReference>
<dbReference type="AlphaFoldDB" id="A0A1Y2D984"/>
<proteinExistence type="predicted"/>
<keyword evidence="1" id="KW-0732">Signal</keyword>
<dbReference type="RefSeq" id="XP_040709782.1">
    <property type="nucleotide sequence ID" value="XM_040864574.1"/>
</dbReference>
<comment type="caution">
    <text evidence="2">The sequence shown here is derived from an EMBL/GenBank/DDBJ whole genome shotgun (WGS) entry which is preliminary data.</text>
</comment>
<sequence length="196" mass="20195">MKFLLILSFVTLSVSAGFLVRRDVQTIQTVIQGIGTKLTKLDASIKAFDGKDFNTLATDALGLSDMLKQGTQKIQASQPITINEALTLQQTLAPIQDQGNTLVADIVAKKPTFEAAGLCDVIGSQTKDFGATAQALVDATVSKLPAAIQGIAQGQVGTFTASFDQTAAAFAPGNCTNAVAAQATGSNATASALSKM</sequence>
<protein>
    <submittedName>
        <fullName evidence="2">Hydrophobic surface binding protein A-domain-containing protein</fullName>
    </submittedName>
</protein>
<dbReference type="OrthoDB" id="2422134at2759"/>
<dbReference type="Proteomes" id="UP000193689">
    <property type="component" value="Unassembled WGS sequence"/>
</dbReference>
<evidence type="ECO:0000313" key="2">
    <source>
        <dbReference type="EMBL" id="ORY55830.1"/>
    </source>
</evidence>
<dbReference type="InParanoid" id="A0A1Y2D984"/>
<dbReference type="GO" id="GO:0005576">
    <property type="term" value="C:extracellular region"/>
    <property type="evidence" value="ECO:0007669"/>
    <property type="project" value="TreeGrafter"/>
</dbReference>
<dbReference type="InterPro" id="IPR021054">
    <property type="entry name" value="Cell_wall_mannoprotein_1"/>
</dbReference>
<accession>A0A1Y2D984</accession>
<dbReference type="Gene3D" id="1.20.1280.140">
    <property type="match status" value="1"/>
</dbReference>
<dbReference type="GeneID" id="63780786"/>
<name>A0A1Y2D984_9PEZI</name>
<dbReference type="EMBL" id="MCFJ01000025">
    <property type="protein sequence ID" value="ORY55830.1"/>
    <property type="molecule type" value="Genomic_DNA"/>
</dbReference>
<feature type="signal peptide" evidence="1">
    <location>
        <begin position="1"/>
        <end position="16"/>
    </location>
</feature>
<gene>
    <name evidence="2" type="ORF">BCR38DRAFT_490834</name>
</gene>
<evidence type="ECO:0000256" key="1">
    <source>
        <dbReference type="SAM" id="SignalP"/>
    </source>
</evidence>
<dbReference type="Pfam" id="PF12296">
    <property type="entry name" value="HsbA"/>
    <property type="match status" value="1"/>
</dbReference>
<evidence type="ECO:0000313" key="3">
    <source>
        <dbReference type="Proteomes" id="UP000193689"/>
    </source>
</evidence>